<evidence type="ECO:0000256" key="1">
    <source>
        <dbReference type="ARBA" id="ARBA00004370"/>
    </source>
</evidence>
<feature type="transmembrane region" description="Helical" evidence="5">
    <location>
        <begin position="21"/>
        <end position="47"/>
    </location>
</feature>
<organism evidence="6 7">
    <name type="scientific">Citrobacter freundii</name>
    <dbReference type="NCBI Taxonomy" id="546"/>
    <lineage>
        <taxon>Bacteria</taxon>
        <taxon>Pseudomonadati</taxon>
        <taxon>Pseudomonadota</taxon>
        <taxon>Gammaproteobacteria</taxon>
        <taxon>Enterobacterales</taxon>
        <taxon>Enterobacteriaceae</taxon>
        <taxon>Citrobacter</taxon>
        <taxon>Citrobacter freundii complex</taxon>
    </lineage>
</organism>
<feature type="transmembrane region" description="Helical" evidence="5">
    <location>
        <begin position="180"/>
        <end position="200"/>
    </location>
</feature>
<dbReference type="AlphaFoldDB" id="A0AAE7GXK2"/>
<feature type="transmembrane region" description="Helical" evidence="5">
    <location>
        <begin position="221"/>
        <end position="239"/>
    </location>
</feature>
<dbReference type="SUPFAM" id="SSF103473">
    <property type="entry name" value="MFS general substrate transporter"/>
    <property type="match status" value="1"/>
</dbReference>
<dbReference type="GO" id="GO:0022857">
    <property type="term" value="F:transmembrane transporter activity"/>
    <property type="evidence" value="ECO:0007669"/>
    <property type="project" value="InterPro"/>
</dbReference>
<evidence type="ECO:0000256" key="5">
    <source>
        <dbReference type="SAM" id="Phobius"/>
    </source>
</evidence>
<feature type="transmembrane region" description="Helical" evidence="5">
    <location>
        <begin position="113"/>
        <end position="140"/>
    </location>
</feature>
<dbReference type="InterPro" id="IPR036259">
    <property type="entry name" value="MFS_trans_sf"/>
</dbReference>
<keyword evidence="3 5" id="KW-1133">Transmembrane helix</keyword>
<dbReference type="Pfam" id="PF00083">
    <property type="entry name" value="Sugar_tr"/>
    <property type="match status" value="1"/>
</dbReference>
<dbReference type="RefSeq" id="WP_181218392.1">
    <property type="nucleotide sequence ID" value="NZ_CP055538.1"/>
</dbReference>
<evidence type="ECO:0000313" key="7">
    <source>
        <dbReference type="Proteomes" id="UP000510650"/>
    </source>
</evidence>
<evidence type="ECO:0000256" key="4">
    <source>
        <dbReference type="ARBA" id="ARBA00023136"/>
    </source>
</evidence>
<name>A0AAE7GXK2_CITFR</name>
<dbReference type="GO" id="GO:0016020">
    <property type="term" value="C:membrane"/>
    <property type="evidence" value="ECO:0007669"/>
    <property type="project" value="UniProtKB-SubCell"/>
</dbReference>
<keyword evidence="4 5" id="KW-0472">Membrane</keyword>
<keyword evidence="2 5" id="KW-0812">Transmembrane</keyword>
<proteinExistence type="predicted"/>
<comment type="subcellular location">
    <subcellularLocation>
        <location evidence="1">Membrane</location>
    </subcellularLocation>
</comment>
<feature type="transmembrane region" description="Helical" evidence="5">
    <location>
        <begin position="259"/>
        <end position="278"/>
    </location>
</feature>
<gene>
    <name evidence="6" type="ORF">HV183_23010</name>
</gene>
<feature type="transmembrane region" description="Helical" evidence="5">
    <location>
        <begin position="290"/>
        <end position="314"/>
    </location>
</feature>
<dbReference type="EMBL" id="CP055538">
    <property type="protein sequence ID" value="QLO16080.1"/>
    <property type="molecule type" value="Genomic_DNA"/>
</dbReference>
<dbReference type="InterPro" id="IPR005828">
    <property type="entry name" value="MFS_sugar_transport-like"/>
</dbReference>
<evidence type="ECO:0000313" key="6">
    <source>
        <dbReference type="EMBL" id="QLO16080.1"/>
    </source>
</evidence>
<sequence>MELSIPGLRGRKWTCADLLSSYRFWSIFTLFILISIICTLGSTYNMYFWQSSLGITPKASGLIIAFGQLGTLMGFMLAWFLCRLKNRYSLYIIALLLVAGTVITFLVKDASGLTLLTIGQFLIAASQGAISLLLPALIAVATGSIEIFVIIFGLCSLIKLLTSTYLIAFIFQAAPENILLMPPTLAIVALVLTLPIKNSLFFAPPPEQKSSTQRPERAEPAFMALLALIIPFYMVYWFVKIHREIQFVKPSSQLMTAFGAGWVSVLMPFGCAILCMTLNDELLSLSKEQAGIKTGWVLFWTLLCPPLGVALIQIKMNNLIAVNNESLI</sequence>
<feature type="transmembrane region" description="Helical" evidence="5">
    <location>
        <begin position="147"/>
        <end position="174"/>
    </location>
</feature>
<feature type="transmembrane region" description="Helical" evidence="5">
    <location>
        <begin position="88"/>
        <end position="107"/>
    </location>
</feature>
<protein>
    <submittedName>
        <fullName evidence="6">MFS transporter</fullName>
    </submittedName>
</protein>
<evidence type="ECO:0000256" key="2">
    <source>
        <dbReference type="ARBA" id="ARBA00022692"/>
    </source>
</evidence>
<evidence type="ECO:0000256" key="3">
    <source>
        <dbReference type="ARBA" id="ARBA00022989"/>
    </source>
</evidence>
<dbReference type="Proteomes" id="UP000510650">
    <property type="component" value="Chromosome"/>
</dbReference>
<accession>A0AAE7GXK2</accession>
<reference evidence="7" key="1">
    <citation type="submission" date="2020-06" db="EMBL/GenBank/DDBJ databases">
        <title>REHAB project genomes.</title>
        <authorList>
            <person name="Shaw L.P."/>
        </authorList>
    </citation>
    <scope>NUCLEOTIDE SEQUENCE [LARGE SCALE GENOMIC DNA]</scope>
    <source>
        <strain evidence="7">RHBSTW-00398</strain>
    </source>
</reference>
<feature type="transmembrane region" description="Helical" evidence="5">
    <location>
        <begin position="59"/>
        <end position="81"/>
    </location>
</feature>